<dbReference type="InterPro" id="IPR026749">
    <property type="entry name" value="Tmem135"/>
</dbReference>
<evidence type="ECO:0000256" key="1">
    <source>
        <dbReference type="SAM" id="MobiDB-lite"/>
    </source>
</evidence>
<dbReference type="RefSeq" id="XP_046067250.1">
    <property type="nucleotide sequence ID" value="XM_046214469.1"/>
</dbReference>
<feature type="transmembrane region" description="Helical" evidence="2">
    <location>
        <begin position="382"/>
        <end position="407"/>
    </location>
</feature>
<dbReference type="PANTHER" id="PTHR12459:SF19">
    <property type="entry name" value="TRANSMEMBRANE PROTEIN 135 N-TERMINAL DOMAIN-CONTAINING PROTEIN"/>
    <property type="match status" value="1"/>
</dbReference>
<proteinExistence type="predicted"/>
<name>A0AAD4KII3_9EURO</name>
<evidence type="ECO:0008006" key="5">
    <source>
        <dbReference type="Google" id="ProtNLM"/>
    </source>
</evidence>
<dbReference type="AlphaFoldDB" id="A0AAD4KII3"/>
<dbReference type="EMBL" id="JAJTJA010000012">
    <property type="protein sequence ID" value="KAH8691158.1"/>
    <property type="molecule type" value="Genomic_DNA"/>
</dbReference>
<evidence type="ECO:0000313" key="4">
    <source>
        <dbReference type="Proteomes" id="UP001201262"/>
    </source>
</evidence>
<evidence type="ECO:0000313" key="3">
    <source>
        <dbReference type="EMBL" id="KAH8691158.1"/>
    </source>
</evidence>
<reference evidence="3" key="1">
    <citation type="submission" date="2021-12" db="EMBL/GenBank/DDBJ databases">
        <title>Convergent genome expansion in fungi linked to evolution of root-endophyte symbiosis.</title>
        <authorList>
            <consortium name="DOE Joint Genome Institute"/>
            <person name="Ke Y.-H."/>
            <person name="Bonito G."/>
            <person name="Liao H.-L."/>
            <person name="Looney B."/>
            <person name="Rojas-Flechas A."/>
            <person name="Nash J."/>
            <person name="Hameed K."/>
            <person name="Schadt C."/>
            <person name="Martin F."/>
            <person name="Crous P.W."/>
            <person name="Miettinen O."/>
            <person name="Magnuson J.K."/>
            <person name="Labbe J."/>
            <person name="Jacobson D."/>
            <person name="Doktycz M.J."/>
            <person name="Veneault-Fourrey C."/>
            <person name="Kuo A."/>
            <person name="Mondo S."/>
            <person name="Calhoun S."/>
            <person name="Riley R."/>
            <person name="Ohm R."/>
            <person name="LaButti K."/>
            <person name="Andreopoulos B."/>
            <person name="Pangilinan J."/>
            <person name="Nolan M."/>
            <person name="Tritt A."/>
            <person name="Clum A."/>
            <person name="Lipzen A."/>
            <person name="Daum C."/>
            <person name="Barry K."/>
            <person name="Grigoriev I.V."/>
            <person name="Vilgalys R."/>
        </authorList>
    </citation>
    <scope>NUCLEOTIDE SEQUENCE</scope>
    <source>
        <strain evidence="3">PMI_201</strain>
    </source>
</reference>
<feature type="region of interest" description="Disordered" evidence="1">
    <location>
        <begin position="506"/>
        <end position="528"/>
    </location>
</feature>
<gene>
    <name evidence="3" type="ORF">BGW36DRAFT_363502</name>
</gene>
<sequence length="528" mass="58169">MSPTEYEHSVHPIIQNALRVSLSAKEYKFLHERITKRSAAVERALPTPAKYEAIIHTKNKYNIAAVRASLRVFLTLSGGLSLAELVGAKIKKEGSKEKTRTALIKSPNFRLALSFSLLLLVHRVLYRFFVRLRANLRTEDAKPFRDRNPRISQALTSRYAPVVGASLAGLALGICPAGRIRITIAIYTATRSLEFLYNALDEKGYLEKKPWWFGSWLLMPISCAQLFHAFVFDRETIPGYFGSLILKFSPSYIPGPPERFPDSLQWPDKNNIVDSLGSIADLKWPAFISPILHPNNPNPLPAKLQSISPITSPAHPGIASLSCALLHPATPSCSTAFLHHLLNSVPAIVRTMTIALLAYSAASYKKVLANPITTTNLASKRILSLTAILSTSFGSLWASICLLNSLLPKSTLPTKRFFISGAIAGLPYAFVSQGRLIFTNIFRSAVYSAWATGVKRGLWREWKGGELGLVVLSWALIGAVLESSPQAVQGAGIRKALLWLRGDGFADPSRKKRAKEKDDEVQQDSTTL</sequence>
<keyword evidence="2" id="KW-0812">Transmembrane</keyword>
<dbReference type="Proteomes" id="UP001201262">
    <property type="component" value="Unassembled WGS sequence"/>
</dbReference>
<comment type="caution">
    <text evidence="3">The sequence shown here is derived from an EMBL/GenBank/DDBJ whole genome shotgun (WGS) entry which is preliminary data.</text>
</comment>
<keyword evidence="2" id="KW-1133">Transmembrane helix</keyword>
<keyword evidence="2" id="KW-0472">Membrane</keyword>
<dbReference type="PANTHER" id="PTHR12459">
    <property type="entry name" value="TRANSMEMBRANE PROTEIN 135-RELATED"/>
    <property type="match status" value="1"/>
</dbReference>
<protein>
    <recommendedName>
        <fullName evidence="5">Transmembrane protein 135 N-terminal domain-containing protein</fullName>
    </recommendedName>
</protein>
<accession>A0AAD4KII3</accession>
<feature type="transmembrane region" description="Helical" evidence="2">
    <location>
        <begin position="341"/>
        <end position="362"/>
    </location>
</feature>
<organism evidence="3 4">
    <name type="scientific">Talaromyces proteolyticus</name>
    <dbReference type="NCBI Taxonomy" id="1131652"/>
    <lineage>
        <taxon>Eukaryota</taxon>
        <taxon>Fungi</taxon>
        <taxon>Dikarya</taxon>
        <taxon>Ascomycota</taxon>
        <taxon>Pezizomycotina</taxon>
        <taxon>Eurotiomycetes</taxon>
        <taxon>Eurotiomycetidae</taxon>
        <taxon>Eurotiales</taxon>
        <taxon>Trichocomaceae</taxon>
        <taxon>Talaromyces</taxon>
        <taxon>Talaromyces sect. Bacilispori</taxon>
    </lineage>
</organism>
<evidence type="ECO:0000256" key="2">
    <source>
        <dbReference type="SAM" id="Phobius"/>
    </source>
</evidence>
<dbReference type="GeneID" id="70244756"/>
<keyword evidence="4" id="KW-1185">Reference proteome</keyword>